<reference evidence="1" key="1">
    <citation type="submission" date="2014-11" db="EMBL/GenBank/DDBJ databases">
        <authorList>
            <person name="Amaro Gonzalez C."/>
        </authorList>
    </citation>
    <scope>NUCLEOTIDE SEQUENCE</scope>
</reference>
<proteinExistence type="predicted"/>
<evidence type="ECO:0000313" key="1">
    <source>
        <dbReference type="EMBL" id="JAH82978.1"/>
    </source>
</evidence>
<accession>A0A0E9W0H2</accession>
<organism evidence="1">
    <name type="scientific">Anguilla anguilla</name>
    <name type="common">European freshwater eel</name>
    <name type="synonym">Muraena anguilla</name>
    <dbReference type="NCBI Taxonomy" id="7936"/>
    <lineage>
        <taxon>Eukaryota</taxon>
        <taxon>Metazoa</taxon>
        <taxon>Chordata</taxon>
        <taxon>Craniata</taxon>
        <taxon>Vertebrata</taxon>
        <taxon>Euteleostomi</taxon>
        <taxon>Actinopterygii</taxon>
        <taxon>Neopterygii</taxon>
        <taxon>Teleostei</taxon>
        <taxon>Anguilliformes</taxon>
        <taxon>Anguillidae</taxon>
        <taxon>Anguilla</taxon>
    </lineage>
</organism>
<reference evidence="1" key="2">
    <citation type="journal article" date="2015" name="Fish Shellfish Immunol.">
        <title>Early steps in the European eel (Anguilla anguilla)-Vibrio vulnificus interaction in the gills: Role of the RtxA13 toxin.</title>
        <authorList>
            <person name="Callol A."/>
            <person name="Pajuelo D."/>
            <person name="Ebbesson L."/>
            <person name="Teles M."/>
            <person name="MacKenzie S."/>
            <person name="Amaro C."/>
        </authorList>
    </citation>
    <scope>NUCLEOTIDE SEQUENCE</scope>
</reference>
<dbReference type="EMBL" id="GBXM01025599">
    <property type="protein sequence ID" value="JAH82978.1"/>
    <property type="molecule type" value="Transcribed_RNA"/>
</dbReference>
<sequence length="68" mass="7488">MPSAFLSCVGTIVFVSSYISLHTKLMKCERQGTLNSGFISSSRFRKKGLSTTLSGCISPTIKFRYTIC</sequence>
<dbReference type="AlphaFoldDB" id="A0A0E9W0H2"/>
<name>A0A0E9W0H2_ANGAN</name>
<protein>
    <submittedName>
        <fullName evidence="1">Uncharacterized protein</fullName>
    </submittedName>
</protein>